<dbReference type="Proteomes" id="UP000031553">
    <property type="component" value="Unassembled WGS sequence"/>
</dbReference>
<accession>A0A0N1F9L4</accession>
<organism evidence="2 3">
    <name type="scientific">Komagataeibacter intermedius AF2</name>
    <dbReference type="NCBI Taxonomy" id="1458464"/>
    <lineage>
        <taxon>Bacteria</taxon>
        <taxon>Pseudomonadati</taxon>
        <taxon>Pseudomonadota</taxon>
        <taxon>Alphaproteobacteria</taxon>
        <taxon>Acetobacterales</taxon>
        <taxon>Acetobacteraceae</taxon>
        <taxon>Komagataeibacter</taxon>
    </lineage>
</organism>
<dbReference type="GO" id="GO:0004803">
    <property type="term" value="F:transposase activity"/>
    <property type="evidence" value="ECO:0007669"/>
    <property type="project" value="InterPro"/>
</dbReference>
<comment type="caution">
    <text evidence="2">The sequence shown here is derived from an EMBL/GenBank/DDBJ whole genome shotgun (WGS) entry which is preliminary data.</text>
</comment>
<evidence type="ECO:0000313" key="3">
    <source>
        <dbReference type="Proteomes" id="UP000031553"/>
    </source>
</evidence>
<dbReference type="GO" id="GO:0006313">
    <property type="term" value="P:DNA transposition"/>
    <property type="evidence" value="ECO:0007669"/>
    <property type="project" value="InterPro"/>
</dbReference>
<dbReference type="InterPro" id="IPR002559">
    <property type="entry name" value="Transposase_11"/>
</dbReference>
<evidence type="ECO:0000313" key="2">
    <source>
        <dbReference type="EMBL" id="KPH85895.1"/>
    </source>
</evidence>
<proteinExistence type="predicted"/>
<dbReference type="AlphaFoldDB" id="A0A0N1F9L4"/>
<gene>
    <name evidence="2" type="ORF">GLUCOINTEAF2_0203109</name>
</gene>
<name>A0A0N1F9L4_9PROT</name>
<protein>
    <submittedName>
        <fullName evidence="2">Transposase</fullName>
    </submittedName>
</protein>
<evidence type="ECO:0000259" key="1">
    <source>
        <dbReference type="Pfam" id="PF01609"/>
    </source>
</evidence>
<dbReference type="GO" id="GO:0003677">
    <property type="term" value="F:DNA binding"/>
    <property type="evidence" value="ECO:0007669"/>
    <property type="project" value="InterPro"/>
</dbReference>
<reference evidence="2 3" key="1">
    <citation type="submission" date="2015-07" db="EMBL/GenBank/DDBJ databases">
        <title>Draft Genome Sequence of Komagataeibacter intermedius Strain AF2, Isolated from Kombucha Tea.</title>
        <authorList>
            <person name="Santos R.A."/>
            <person name="Berretta A.A."/>
            <person name="Barud H.S."/>
            <person name="Ribeiro S.J."/>
            <person name="Gonzalez-Garcia L.N."/>
            <person name="Zucchi T.D."/>
            <person name="Goldman G.H."/>
            <person name="Riano-Pachon D.M."/>
        </authorList>
    </citation>
    <scope>NUCLEOTIDE SEQUENCE [LARGE SCALE GENOMIC DNA]</scope>
    <source>
        <strain evidence="2 3">AF2</strain>
    </source>
</reference>
<feature type="domain" description="Transposase IS4-like" evidence="1">
    <location>
        <begin position="22"/>
        <end position="65"/>
    </location>
</feature>
<sequence length="76" mass="8874">MPFANGAHDRLRFMDGAAFPDFTVEIISRRWVVERTFGRMIRWSRLVKDYGQRIDVAEAMIHIAMGSLPLRRNARP</sequence>
<dbReference type="EMBL" id="JUFX02000219">
    <property type="protein sequence ID" value="KPH85895.1"/>
    <property type="molecule type" value="Genomic_DNA"/>
</dbReference>
<dbReference type="Pfam" id="PF01609">
    <property type="entry name" value="DDE_Tnp_1"/>
    <property type="match status" value="1"/>
</dbReference>